<organism evidence="2 3">
    <name type="scientific">Populus alba x Populus x berolinensis</name>
    <dbReference type="NCBI Taxonomy" id="444605"/>
    <lineage>
        <taxon>Eukaryota</taxon>
        <taxon>Viridiplantae</taxon>
        <taxon>Streptophyta</taxon>
        <taxon>Embryophyta</taxon>
        <taxon>Tracheophyta</taxon>
        <taxon>Spermatophyta</taxon>
        <taxon>Magnoliopsida</taxon>
        <taxon>eudicotyledons</taxon>
        <taxon>Gunneridae</taxon>
        <taxon>Pentapetalae</taxon>
        <taxon>rosids</taxon>
        <taxon>fabids</taxon>
        <taxon>Malpighiales</taxon>
        <taxon>Salicaceae</taxon>
        <taxon>Saliceae</taxon>
        <taxon>Populus</taxon>
    </lineage>
</organism>
<comment type="caution">
    <text evidence="2">The sequence shown here is derived from an EMBL/GenBank/DDBJ whole genome shotgun (WGS) entry which is preliminary data.</text>
</comment>
<protein>
    <submittedName>
        <fullName evidence="2">Uncharacterized protein</fullName>
    </submittedName>
</protein>
<keyword evidence="3" id="KW-1185">Reference proteome</keyword>
<gene>
    <name evidence="2" type="ORF">NC653_019329</name>
</gene>
<dbReference type="Proteomes" id="UP001164929">
    <property type="component" value="Chromosome 7"/>
</dbReference>
<evidence type="ECO:0000256" key="1">
    <source>
        <dbReference type="SAM" id="MobiDB-lite"/>
    </source>
</evidence>
<feature type="compositionally biased region" description="Polar residues" evidence="1">
    <location>
        <begin position="53"/>
        <end position="65"/>
    </location>
</feature>
<sequence>MRNHALLTKTKFHQSMKSSFESSSTWEAWLRKITIINVGKEKMERRRMRRRVSSSMNQSFSDDFN</sequence>
<dbReference type="AlphaFoldDB" id="A0AAD6VX27"/>
<accession>A0AAD6VX27</accession>
<reference evidence="2" key="1">
    <citation type="journal article" date="2023" name="Mol. Ecol. Resour.">
        <title>Chromosome-level genome assembly of a triploid poplar Populus alba 'Berolinensis'.</title>
        <authorList>
            <person name="Chen S."/>
            <person name="Yu Y."/>
            <person name="Wang X."/>
            <person name="Wang S."/>
            <person name="Zhang T."/>
            <person name="Zhou Y."/>
            <person name="He R."/>
            <person name="Meng N."/>
            <person name="Wang Y."/>
            <person name="Liu W."/>
            <person name="Liu Z."/>
            <person name="Liu J."/>
            <person name="Guo Q."/>
            <person name="Huang H."/>
            <person name="Sederoff R.R."/>
            <person name="Wang G."/>
            <person name="Qu G."/>
            <person name="Chen S."/>
        </authorList>
    </citation>
    <scope>NUCLEOTIDE SEQUENCE</scope>
    <source>
        <strain evidence="2">SC-2020</strain>
    </source>
</reference>
<evidence type="ECO:0000313" key="3">
    <source>
        <dbReference type="Proteomes" id="UP001164929"/>
    </source>
</evidence>
<feature type="region of interest" description="Disordered" evidence="1">
    <location>
        <begin position="41"/>
        <end position="65"/>
    </location>
</feature>
<evidence type="ECO:0000313" key="2">
    <source>
        <dbReference type="EMBL" id="KAJ6991080.1"/>
    </source>
</evidence>
<name>A0AAD6VX27_9ROSI</name>
<proteinExistence type="predicted"/>
<dbReference type="EMBL" id="JAQIZT010000007">
    <property type="protein sequence ID" value="KAJ6991080.1"/>
    <property type="molecule type" value="Genomic_DNA"/>
</dbReference>